<dbReference type="InterPro" id="IPR002777">
    <property type="entry name" value="PFD_beta-like"/>
</dbReference>
<dbReference type="InterPro" id="IPR032675">
    <property type="entry name" value="LRR_dom_sf"/>
</dbReference>
<dbReference type="PANTHER" id="PTHR10552">
    <property type="entry name" value="U2 SMALL NUCLEAR RIBONUCLEOPROTEIN A"/>
    <property type="match status" value="1"/>
</dbReference>
<evidence type="ECO:0008006" key="11">
    <source>
        <dbReference type="Google" id="ProtNLM"/>
    </source>
</evidence>
<dbReference type="PANTHER" id="PTHR10552:SF6">
    <property type="entry name" value="U2 SMALL NUCLEAR RIBONUCLEOPROTEIN A"/>
    <property type="match status" value="1"/>
</dbReference>
<sequence>MSAVTQPQATPAEQEEQRKVVEKFKQLCDQQQEIATEVTRIEDERREIGRVLDVIKDLKPDQKCFRKVGKTKVFLETTVEEEKQKLAAKLQENNETLQHLSDSAHSGSDDPYYSIIRNSEIANIEFIRYPILHAKHRATPISRPTTEEPDYAEIIDPVYSEVNDPVYAEIEESQVIDPVYEKIPDVEEPEVVHVVEEPALPTVQNSINMISLKFRELDNELCENLSQKLKLLEENGQLSKLNVYWPMLHEMIDLLLEQKLHSKKKEILDLKFRNLTMLREAKKTYCRLIDECTTDWKQAVNKKSTKVDMSNRGIRNFDIFQKTRLDTLYLHNNHINYIAPDIATKIPNLKYLDISENKLIELKDIDPIARCDKLEFVTFVGNPITDKANYRLYIIYKLPSVRVIDSKVVSKTERKAANELYNCPRGQEMENQMKPSRFLSREEGEMLKNKVKSVGSLNEFNTIRQQFIPMVQ</sequence>
<gene>
    <name evidence="9" type="primary">Cnig_chr_II.g4413</name>
    <name evidence="9" type="ORF">B9Z55_004413</name>
</gene>
<evidence type="ECO:0000313" key="10">
    <source>
        <dbReference type="Proteomes" id="UP000230233"/>
    </source>
</evidence>
<dbReference type="SUPFAM" id="SSF46579">
    <property type="entry name" value="Prefoldin"/>
    <property type="match status" value="1"/>
</dbReference>
<dbReference type="InterPro" id="IPR001611">
    <property type="entry name" value="Leu-rich_rpt"/>
</dbReference>
<comment type="subunit">
    <text evidence="3">Heterohexamer of two PFD-alpha type and four PFD-beta type subunits.</text>
</comment>
<evidence type="ECO:0000256" key="8">
    <source>
        <dbReference type="SAM" id="Coils"/>
    </source>
</evidence>
<keyword evidence="4" id="KW-0433">Leucine-rich repeat</keyword>
<dbReference type="GO" id="GO:0006457">
    <property type="term" value="P:protein folding"/>
    <property type="evidence" value="ECO:0007669"/>
    <property type="project" value="InterPro"/>
</dbReference>
<dbReference type="OrthoDB" id="433501at2759"/>
<dbReference type="GO" id="GO:0030620">
    <property type="term" value="F:U2 snRNA binding"/>
    <property type="evidence" value="ECO:0007669"/>
    <property type="project" value="InterPro"/>
</dbReference>
<dbReference type="Gene3D" id="3.80.10.10">
    <property type="entry name" value="Ribonuclease Inhibitor"/>
    <property type="match status" value="1"/>
</dbReference>
<keyword evidence="5" id="KW-0677">Repeat</keyword>
<keyword evidence="6" id="KW-0539">Nucleus</keyword>
<dbReference type="PROSITE" id="PS51450">
    <property type="entry name" value="LRR"/>
    <property type="match status" value="1"/>
</dbReference>
<keyword evidence="8" id="KW-0175">Coiled coil</keyword>
<feature type="coiled-coil region" evidence="8">
    <location>
        <begin position="72"/>
        <end position="103"/>
    </location>
</feature>
<accession>A0A2G5UWF5</accession>
<dbReference type="EMBL" id="PDUG01000002">
    <property type="protein sequence ID" value="PIC43819.1"/>
    <property type="molecule type" value="Genomic_DNA"/>
</dbReference>
<evidence type="ECO:0000256" key="4">
    <source>
        <dbReference type="ARBA" id="ARBA00022614"/>
    </source>
</evidence>
<evidence type="ECO:0000256" key="7">
    <source>
        <dbReference type="ARBA" id="ARBA00024196"/>
    </source>
</evidence>
<evidence type="ECO:0000256" key="2">
    <source>
        <dbReference type="ARBA" id="ARBA00008045"/>
    </source>
</evidence>
<evidence type="ECO:0000256" key="5">
    <source>
        <dbReference type="ARBA" id="ARBA00022737"/>
    </source>
</evidence>
<dbReference type="InterPro" id="IPR044640">
    <property type="entry name" value="RU2A"/>
</dbReference>
<dbReference type="GO" id="GO:0051082">
    <property type="term" value="F:unfolded protein binding"/>
    <property type="evidence" value="ECO:0007669"/>
    <property type="project" value="InterPro"/>
</dbReference>
<proteinExistence type="inferred from homology"/>
<evidence type="ECO:0000256" key="6">
    <source>
        <dbReference type="ARBA" id="ARBA00023242"/>
    </source>
</evidence>
<comment type="similarity">
    <text evidence="7">Belongs to the U2 small nuclear ribonucleoprotein A family.</text>
</comment>
<comment type="caution">
    <text evidence="9">The sequence shown here is derived from an EMBL/GenBank/DDBJ whole genome shotgun (WGS) entry which is preliminary data.</text>
</comment>
<dbReference type="GO" id="GO:0000398">
    <property type="term" value="P:mRNA splicing, via spliceosome"/>
    <property type="evidence" value="ECO:0007669"/>
    <property type="project" value="InterPro"/>
</dbReference>
<dbReference type="SUPFAM" id="SSF52058">
    <property type="entry name" value="L domain-like"/>
    <property type="match status" value="1"/>
</dbReference>
<dbReference type="Pfam" id="PF01920">
    <property type="entry name" value="Prefoldin_2"/>
    <property type="match status" value="1"/>
</dbReference>
<keyword evidence="10" id="KW-1185">Reference proteome</keyword>
<reference evidence="10" key="1">
    <citation type="submission" date="2017-10" db="EMBL/GenBank/DDBJ databases">
        <title>Rapid genome shrinkage in a self-fertile nematode reveals novel sperm competition proteins.</title>
        <authorList>
            <person name="Yin D."/>
            <person name="Schwarz E.M."/>
            <person name="Thomas C.G."/>
            <person name="Felde R.L."/>
            <person name="Korf I.F."/>
            <person name="Cutter A.D."/>
            <person name="Schartner C.M."/>
            <person name="Ralston E.J."/>
            <person name="Meyer B.J."/>
            <person name="Haag E.S."/>
        </authorList>
    </citation>
    <scope>NUCLEOTIDE SEQUENCE [LARGE SCALE GENOMIC DNA]</scope>
    <source>
        <strain evidence="10">JU1422</strain>
    </source>
</reference>
<evidence type="ECO:0000313" key="9">
    <source>
        <dbReference type="EMBL" id="PIC43819.1"/>
    </source>
</evidence>
<dbReference type="Proteomes" id="UP000230233">
    <property type="component" value="Chromosome II"/>
</dbReference>
<evidence type="ECO:0000256" key="1">
    <source>
        <dbReference type="ARBA" id="ARBA00004123"/>
    </source>
</evidence>
<dbReference type="GO" id="GO:0005686">
    <property type="term" value="C:U2 snRNP"/>
    <property type="evidence" value="ECO:0007669"/>
    <property type="project" value="TreeGrafter"/>
</dbReference>
<comment type="similarity">
    <text evidence="2">Belongs to the prefoldin subunit beta family.</text>
</comment>
<dbReference type="Pfam" id="PF14580">
    <property type="entry name" value="LRR_9"/>
    <property type="match status" value="1"/>
</dbReference>
<evidence type="ECO:0000256" key="3">
    <source>
        <dbReference type="ARBA" id="ARBA00011695"/>
    </source>
</evidence>
<dbReference type="InterPro" id="IPR009053">
    <property type="entry name" value="Prefoldin"/>
</dbReference>
<protein>
    <recommendedName>
        <fullName evidence="11">U2A'/phosphoprotein 32 family A C-terminal domain-containing protein</fullName>
    </recommendedName>
</protein>
<dbReference type="STRING" id="1611254.A0A2G5UWF5"/>
<dbReference type="AlphaFoldDB" id="A0A2G5UWF5"/>
<name>A0A2G5UWF5_9PELO</name>
<dbReference type="Gene3D" id="1.10.287.370">
    <property type="match status" value="1"/>
</dbReference>
<organism evidence="9 10">
    <name type="scientific">Caenorhabditis nigoni</name>
    <dbReference type="NCBI Taxonomy" id="1611254"/>
    <lineage>
        <taxon>Eukaryota</taxon>
        <taxon>Metazoa</taxon>
        <taxon>Ecdysozoa</taxon>
        <taxon>Nematoda</taxon>
        <taxon>Chromadorea</taxon>
        <taxon>Rhabditida</taxon>
        <taxon>Rhabditina</taxon>
        <taxon>Rhabditomorpha</taxon>
        <taxon>Rhabditoidea</taxon>
        <taxon>Rhabditidae</taxon>
        <taxon>Peloderinae</taxon>
        <taxon>Caenorhabditis</taxon>
    </lineage>
</organism>
<comment type="subcellular location">
    <subcellularLocation>
        <location evidence="1">Nucleus</location>
    </subcellularLocation>
</comment>
<dbReference type="GO" id="GO:0016272">
    <property type="term" value="C:prefoldin complex"/>
    <property type="evidence" value="ECO:0007669"/>
    <property type="project" value="InterPro"/>
</dbReference>